<reference evidence="2" key="1">
    <citation type="submission" date="2023-10" db="EMBL/GenBank/DDBJ databases">
        <title>Chromosome-level genome of the transformable northern wattle, Acacia crassicarpa.</title>
        <authorList>
            <person name="Massaro I."/>
            <person name="Sinha N.R."/>
            <person name="Poethig S."/>
            <person name="Leichty A.R."/>
        </authorList>
    </citation>
    <scope>NUCLEOTIDE SEQUENCE</scope>
    <source>
        <strain evidence="2">Acra3RX</strain>
        <tissue evidence="2">Leaf</tissue>
    </source>
</reference>
<evidence type="ECO:0000313" key="2">
    <source>
        <dbReference type="EMBL" id="KAK4286100.1"/>
    </source>
</evidence>
<proteinExistence type="predicted"/>
<protein>
    <submittedName>
        <fullName evidence="2">Uncharacterized protein</fullName>
    </submittedName>
</protein>
<name>A0AAE1TJX9_9FABA</name>
<accession>A0AAE1TJX9</accession>
<evidence type="ECO:0000313" key="3">
    <source>
        <dbReference type="Proteomes" id="UP001293593"/>
    </source>
</evidence>
<dbReference type="EMBL" id="JAWXYG010000001">
    <property type="protein sequence ID" value="KAK4286100.1"/>
    <property type="molecule type" value="Genomic_DNA"/>
</dbReference>
<organism evidence="2 3">
    <name type="scientific">Acacia crassicarpa</name>
    <name type="common">northern wattle</name>
    <dbReference type="NCBI Taxonomy" id="499986"/>
    <lineage>
        <taxon>Eukaryota</taxon>
        <taxon>Viridiplantae</taxon>
        <taxon>Streptophyta</taxon>
        <taxon>Embryophyta</taxon>
        <taxon>Tracheophyta</taxon>
        <taxon>Spermatophyta</taxon>
        <taxon>Magnoliopsida</taxon>
        <taxon>eudicotyledons</taxon>
        <taxon>Gunneridae</taxon>
        <taxon>Pentapetalae</taxon>
        <taxon>rosids</taxon>
        <taxon>fabids</taxon>
        <taxon>Fabales</taxon>
        <taxon>Fabaceae</taxon>
        <taxon>Caesalpinioideae</taxon>
        <taxon>mimosoid clade</taxon>
        <taxon>Acacieae</taxon>
        <taxon>Acacia</taxon>
    </lineage>
</organism>
<sequence length="97" mass="10939">MEEVAVVSDQSNKENVPPLSAKSLIPPVAPSFKKKRRRLIKINRIPLADITNLFIQSAPEIPPLSDLPQSNSRLMTHSISDSMRRVRCSKSLRMGFR</sequence>
<gene>
    <name evidence="2" type="ORF">QN277_002708</name>
</gene>
<dbReference type="AlphaFoldDB" id="A0AAE1TJX9"/>
<keyword evidence="3" id="KW-1185">Reference proteome</keyword>
<evidence type="ECO:0000256" key="1">
    <source>
        <dbReference type="SAM" id="MobiDB-lite"/>
    </source>
</evidence>
<comment type="caution">
    <text evidence="2">The sequence shown here is derived from an EMBL/GenBank/DDBJ whole genome shotgun (WGS) entry which is preliminary data.</text>
</comment>
<dbReference type="Proteomes" id="UP001293593">
    <property type="component" value="Unassembled WGS sequence"/>
</dbReference>
<feature type="region of interest" description="Disordered" evidence="1">
    <location>
        <begin position="1"/>
        <end position="20"/>
    </location>
</feature>